<name>A0AAV0ANE6_PHAPC</name>
<evidence type="ECO:0000256" key="1">
    <source>
        <dbReference type="SAM" id="MobiDB-lite"/>
    </source>
</evidence>
<organism evidence="2 3">
    <name type="scientific">Phakopsora pachyrhizi</name>
    <name type="common">Asian soybean rust disease fungus</name>
    <dbReference type="NCBI Taxonomy" id="170000"/>
    <lineage>
        <taxon>Eukaryota</taxon>
        <taxon>Fungi</taxon>
        <taxon>Dikarya</taxon>
        <taxon>Basidiomycota</taxon>
        <taxon>Pucciniomycotina</taxon>
        <taxon>Pucciniomycetes</taxon>
        <taxon>Pucciniales</taxon>
        <taxon>Phakopsoraceae</taxon>
        <taxon>Phakopsora</taxon>
    </lineage>
</organism>
<dbReference type="AlphaFoldDB" id="A0AAV0ANE6"/>
<evidence type="ECO:0000313" key="2">
    <source>
        <dbReference type="EMBL" id="CAH7670402.1"/>
    </source>
</evidence>
<dbReference type="Proteomes" id="UP001153365">
    <property type="component" value="Unassembled WGS sequence"/>
</dbReference>
<comment type="caution">
    <text evidence="2">The sequence shown here is derived from an EMBL/GenBank/DDBJ whole genome shotgun (WGS) entry which is preliminary data.</text>
</comment>
<dbReference type="EMBL" id="CALTRL010000982">
    <property type="protein sequence ID" value="CAH7670402.1"/>
    <property type="molecule type" value="Genomic_DNA"/>
</dbReference>
<proteinExistence type="predicted"/>
<keyword evidence="3" id="KW-1185">Reference proteome</keyword>
<evidence type="ECO:0000313" key="3">
    <source>
        <dbReference type="Proteomes" id="UP001153365"/>
    </source>
</evidence>
<sequence length="114" mass="12566">MHNSSFSSAPSSTDSWDFDPDLITLDGPLTPLQSDSKNNTEDSSDEDEEQGEETAREVEDDIDKGFFDDIEFPSKFGIPNIFHQTSTPFNPLSSLPSSKLHKPTESVHSLSSDS</sequence>
<feature type="region of interest" description="Disordered" evidence="1">
    <location>
        <begin position="1"/>
        <end position="64"/>
    </location>
</feature>
<accession>A0AAV0ANE6</accession>
<feature type="compositionally biased region" description="Basic and acidic residues" evidence="1">
    <location>
        <begin position="53"/>
        <end position="64"/>
    </location>
</feature>
<feature type="compositionally biased region" description="Low complexity" evidence="1">
    <location>
        <begin position="1"/>
        <end position="15"/>
    </location>
</feature>
<reference evidence="2" key="1">
    <citation type="submission" date="2022-06" db="EMBL/GenBank/DDBJ databases">
        <authorList>
            <consortium name="SYNGENTA / RWTH Aachen University"/>
        </authorList>
    </citation>
    <scope>NUCLEOTIDE SEQUENCE</scope>
</reference>
<feature type="region of interest" description="Disordered" evidence="1">
    <location>
        <begin position="80"/>
        <end position="114"/>
    </location>
</feature>
<gene>
    <name evidence="2" type="ORF">PPACK8108_LOCUS5105</name>
</gene>
<feature type="compositionally biased region" description="Acidic residues" evidence="1">
    <location>
        <begin position="42"/>
        <end position="52"/>
    </location>
</feature>
<protein>
    <submittedName>
        <fullName evidence="2">Uncharacterized protein</fullName>
    </submittedName>
</protein>